<evidence type="ECO:0000256" key="1">
    <source>
        <dbReference type="SAM" id="MobiDB-lite"/>
    </source>
</evidence>
<dbReference type="SUPFAM" id="SSF57756">
    <property type="entry name" value="Retrovirus zinc finger-like domains"/>
    <property type="match status" value="1"/>
</dbReference>
<reference evidence="2 3" key="1">
    <citation type="journal article" date="2013" name="Curr. Biol.">
        <title>The Genome of the Foraminiferan Reticulomyxa filosa.</title>
        <authorList>
            <person name="Glockner G."/>
            <person name="Hulsmann N."/>
            <person name="Schleicher M."/>
            <person name="Noegel A.A."/>
            <person name="Eichinger L."/>
            <person name="Gallinger C."/>
            <person name="Pawlowski J."/>
            <person name="Sierra R."/>
            <person name="Euteneuer U."/>
            <person name="Pillet L."/>
            <person name="Moustafa A."/>
            <person name="Platzer M."/>
            <person name="Groth M."/>
            <person name="Szafranski K."/>
            <person name="Schliwa M."/>
        </authorList>
    </citation>
    <scope>NUCLEOTIDE SEQUENCE [LARGE SCALE GENOMIC DNA]</scope>
</reference>
<keyword evidence="3" id="KW-1185">Reference proteome</keyword>
<feature type="compositionally biased region" description="Basic and acidic residues" evidence="1">
    <location>
        <begin position="67"/>
        <end position="81"/>
    </location>
</feature>
<proteinExistence type="predicted"/>
<feature type="region of interest" description="Disordered" evidence="1">
    <location>
        <begin position="345"/>
        <end position="374"/>
    </location>
</feature>
<dbReference type="AlphaFoldDB" id="X6LEX2"/>
<dbReference type="Proteomes" id="UP000023152">
    <property type="component" value="Unassembled WGS sequence"/>
</dbReference>
<dbReference type="GO" id="GO:0003676">
    <property type="term" value="F:nucleic acid binding"/>
    <property type="evidence" value="ECO:0007669"/>
    <property type="project" value="InterPro"/>
</dbReference>
<organism evidence="2 3">
    <name type="scientific">Reticulomyxa filosa</name>
    <dbReference type="NCBI Taxonomy" id="46433"/>
    <lineage>
        <taxon>Eukaryota</taxon>
        <taxon>Sar</taxon>
        <taxon>Rhizaria</taxon>
        <taxon>Retaria</taxon>
        <taxon>Foraminifera</taxon>
        <taxon>Monothalamids</taxon>
        <taxon>Reticulomyxidae</taxon>
        <taxon>Reticulomyxa</taxon>
    </lineage>
</organism>
<dbReference type="Gene3D" id="4.10.60.10">
    <property type="entry name" value="Zinc finger, CCHC-type"/>
    <property type="match status" value="1"/>
</dbReference>
<gene>
    <name evidence="2" type="ORF">RFI_38197</name>
</gene>
<feature type="compositionally biased region" description="Basic residues" evidence="1">
    <location>
        <begin position="345"/>
        <end position="365"/>
    </location>
</feature>
<dbReference type="InterPro" id="IPR036875">
    <property type="entry name" value="Znf_CCHC_sf"/>
</dbReference>
<comment type="caution">
    <text evidence="2">The sequence shown here is derived from an EMBL/GenBank/DDBJ whole genome shotgun (WGS) entry which is preliminary data.</text>
</comment>
<protein>
    <recommendedName>
        <fullName evidence="4">CCHC-type domain-containing protein</fullName>
    </recommendedName>
</protein>
<sequence>QHRKESLAILPNPNDTISTNINKLSSLGQSKSNAMNDNYDIDMNTNSNNCRRLSVDLYVPTRKRKRPNENEDQSDRNESARKKMRQHYELNVVSFSQKEQDSKEEMKNEEINENNIWKQKMKVRKEYFCKKSPTLVIGQWSIDEITNIGTEDICQYQELDKIAKNFNDMQISSEEKENKSENIETKAIKSRSPKCSVFSSSYVAEQKHKRAQEITNRCVLLKNFFTRETEKEIIETLQEMEYDVEKRRLLALDITWQNVSTMINIEVVQDQCKNCFGLNHFAKDCVKKRKCKFCGRTDHGSDDCYHKRNEKKIFPFIIGKLKATIGDTGQKEGQDAQIYSTHVDRKTRHNARKGGKARRRLPKARKGPETKFFF</sequence>
<name>X6LEX2_RETFI</name>
<feature type="non-terminal residue" evidence="2">
    <location>
        <position position="1"/>
    </location>
</feature>
<dbReference type="GO" id="GO:0008270">
    <property type="term" value="F:zinc ion binding"/>
    <property type="evidence" value="ECO:0007669"/>
    <property type="project" value="InterPro"/>
</dbReference>
<feature type="region of interest" description="Disordered" evidence="1">
    <location>
        <begin position="52"/>
        <end position="87"/>
    </location>
</feature>
<evidence type="ECO:0000313" key="3">
    <source>
        <dbReference type="Proteomes" id="UP000023152"/>
    </source>
</evidence>
<evidence type="ECO:0000313" key="2">
    <source>
        <dbReference type="EMBL" id="ETN99284.1"/>
    </source>
</evidence>
<dbReference type="EMBL" id="ASPP01044408">
    <property type="protein sequence ID" value="ETN99284.1"/>
    <property type="molecule type" value="Genomic_DNA"/>
</dbReference>
<accession>X6LEX2</accession>
<evidence type="ECO:0008006" key="4">
    <source>
        <dbReference type="Google" id="ProtNLM"/>
    </source>
</evidence>